<keyword evidence="2" id="KW-0813">Transport</keyword>
<dbReference type="PANTHER" id="PTHR33281">
    <property type="entry name" value="UPF0187 PROTEIN YNEE"/>
    <property type="match status" value="1"/>
</dbReference>
<accession>A0A0G4HAB2</accession>
<dbReference type="PhylomeDB" id="A0A0G4HAB2"/>
<dbReference type="GO" id="GO:0005886">
    <property type="term" value="C:plasma membrane"/>
    <property type="evidence" value="ECO:0007669"/>
    <property type="project" value="UniProtKB-SubCell"/>
</dbReference>
<name>A0A0G4HAB2_9ALVE</name>
<evidence type="ECO:0000256" key="5">
    <source>
        <dbReference type="ARBA" id="ARBA00022989"/>
    </source>
</evidence>
<gene>
    <name evidence="10" type="ORF">Cvel_25644</name>
</gene>
<evidence type="ECO:0000256" key="8">
    <source>
        <dbReference type="SAM" id="MobiDB-lite"/>
    </source>
</evidence>
<evidence type="ECO:0000256" key="9">
    <source>
        <dbReference type="SAM" id="SignalP"/>
    </source>
</evidence>
<comment type="subcellular location">
    <subcellularLocation>
        <location evidence="1">Cell membrane</location>
        <topology evidence="1">Multi-pass membrane protein</topology>
    </subcellularLocation>
</comment>
<evidence type="ECO:0000256" key="2">
    <source>
        <dbReference type="ARBA" id="ARBA00022448"/>
    </source>
</evidence>
<proteinExistence type="predicted"/>
<dbReference type="Pfam" id="PF25539">
    <property type="entry name" value="Bestrophin_2"/>
    <property type="match status" value="2"/>
</dbReference>
<feature type="region of interest" description="Disordered" evidence="8">
    <location>
        <begin position="446"/>
        <end position="467"/>
    </location>
</feature>
<protein>
    <recommendedName>
        <fullName evidence="11">Bestrophin homolog</fullName>
    </recommendedName>
</protein>
<feature type="chain" id="PRO_5005191215" description="Bestrophin homolog" evidence="9">
    <location>
        <begin position="23"/>
        <end position="513"/>
    </location>
</feature>
<dbReference type="GO" id="GO:0005254">
    <property type="term" value="F:chloride channel activity"/>
    <property type="evidence" value="ECO:0007669"/>
    <property type="project" value="InterPro"/>
</dbReference>
<evidence type="ECO:0000313" key="10">
    <source>
        <dbReference type="EMBL" id="CEM40915.1"/>
    </source>
</evidence>
<keyword evidence="3" id="KW-1003">Cell membrane</keyword>
<dbReference type="PANTHER" id="PTHR33281:SF19">
    <property type="entry name" value="VOLTAGE-DEPENDENT ANION CHANNEL-FORMING PROTEIN YNEE"/>
    <property type="match status" value="1"/>
</dbReference>
<feature type="signal peptide" evidence="9">
    <location>
        <begin position="1"/>
        <end position="22"/>
    </location>
</feature>
<dbReference type="EMBL" id="CDMZ01002130">
    <property type="protein sequence ID" value="CEM40915.1"/>
    <property type="molecule type" value="Genomic_DNA"/>
</dbReference>
<evidence type="ECO:0000256" key="4">
    <source>
        <dbReference type="ARBA" id="ARBA00022692"/>
    </source>
</evidence>
<reference evidence="10" key="1">
    <citation type="submission" date="2014-11" db="EMBL/GenBank/DDBJ databases">
        <authorList>
            <person name="Otto D Thomas"/>
            <person name="Naeem Raeece"/>
        </authorList>
    </citation>
    <scope>NUCLEOTIDE SEQUENCE</scope>
</reference>
<organism evidence="10">
    <name type="scientific">Chromera velia CCMP2878</name>
    <dbReference type="NCBI Taxonomy" id="1169474"/>
    <lineage>
        <taxon>Eukaryota</taxon>
        <taxon>Sar</taxon>
        <taxon>Alveolata</taxon>
        <taxon>Colpodellida</taxon>
        <taxon>Chromeraceae</taxon>
        <taxon>Chromera</taxon>
    </lineage>
</organism>
<sequence length="513" mass="57189">MRSLVLSVSVAAFASSWQHASGFVPPPTRMARKAAAKPVESDDAVSALSFRIPVRSSAHVADDAPKSEKMRYSSEDWLENLVTIPQSNIYRRISKHLAANTIWAIFIAALDDFKPELFRDIPTTPHSVMSSALALLLVFRTNASYDRFWEARKVWGSIVNKSREMAVFVFSSLDPVYHLTLGAWVCVAPFAMKQHLQNKKDPEELLNILSDFGVELNEEEKRWFFQQENMPLVIFKYQQEALKIALRGGVVPDGSDGRNRFLQRSLIRPFGPPRPFSGVGVNAQAQQSSGIAAGEQPPFADLEYSALYVAPMMVRAQQMVGDMIDFLGRCERILKSPVPLSYSRHTSRLLTIFCGTLPMVLAKQLGELTVPVMFMVGWGLFGIEEIGHYIEEPFGIETASTLGLPGICSTIERGVKGILSENERFESDLDAASVSYASTIGQRALKKQREQEREGNPSHMLQQEGQQRHGVEGMFDYSHMQREINGGHVDSLDDFQTVGSGFSTFLGAMRSDE</sequence>
<keyword evidence="5" id="KW-1133">Transmembrane helix</keyword>
<evidence type="ECO:0000256" key="6">
    <source>
        <dbReference type="ARBA" id="ARBA00023065"/>
    </source>
</evidence>
<keyword evidence="9" id="KW-0732">Signal</keyword>
<feature type="compositionally biased region" description="Basic and acidic residues" evidence="8">
    <location>
        <begin position="447"/>
        <end position="456"/>
    </location>
</feature>
<keyword evidence="4" id="KW-0812">Transmembrane</keyword>
<dbReference type="InterPro" id="IPR044669">
    <property type="entry name" value="YneE/VCCN1/2-like"/>
</dbReference>
<evidence type="ECO:0008006" key="11">
    <source>
        <dbReference type="Google" id="ProtNLM"/>
    </source>
</evidence>
<dbReference type="VEuPathDB" id="CryptoDB:Cvel_25644"/>
<evidence type="ECO:0000256" key="3">
    <source>
        <dbReference type="ARBA" id="ARBA00022475"/>
    </source>
</evidence>
<dbReference type="AlphaFoldDB" id="A0A0G4HAB2"/>
<evidence type="ECO:0000256" key="1">
    <source>
        <dbReference type="ARBA" id="ARBA00004651"/>
    </source>
</evidence>
<keyword evidence="6" id="KW-0406">Ion transport</keyword>
<evidence type="ECO:0000256" key="7">
    <source>
        <dbReference type="ARBA" id="ARBA00023136"/>
    </source>
</evidence>
<keyword evidence="7" id="KW-0472">Membrane</keyword>